<dbReference type="EMBL" id="CP053564">
    <property type="protein sequence ID" value="QJY50947.1"/>
    <property type="molecule type" value="Genomic_DNA"/>
</dbReference>
<keyword evidence="7" id="KW-1185">Reference proteome</keyword>
<organism evidence="6 7">
    <name type="scientific">Pseudonocardia broussonetiae</name>
    <dbReference type="NCBI Taxonomy" id="2736640"/>
    <lineage>
        <taxon>Bacteria</taxon>
        <taxon>Bacillati</taxon>
        <taxon>Actinomycetota</taxon>
        <taxon>Actinomycetes</taxon>
        <taxon>Pseudonocardiales</taxon>
        <taxon>Pseudonocardiaceae</taxon>
        <taxon>Pseudonocardia</taxon>
    </lineage>
</organism>
<comment type="cofactor">
    <cofactor evidence="1">
        <name>Mg(2+)</name>
        <dbReference type="ChEBI" id="CHEBI:18420"/>
    </cofactor>
</comment>
<dbReference type="InterPro" id="IPR000086">
    <property type="entry name" value="NUDIX_hydrolase_dom"/>
</dbReference>
<name>A0A6M6JV86_9PSEU</name>
<dbReference type="AlphaFoldDB" id="A0A6M6JV86"/>
<evidence type="ECO:0000313" key="7">
    <source>
        <dbReference type="Proteomes" id="UP000505377"/>
    </source>
</evidence>
<proteinExistence type="inferred from homology"/>
<gene>
    <name evidence="6" type="ORF">HOP40_27090</name>
</gene>
<evidence type="ECO:0000256" key="1">
    <source>
        <dbReference type="ARBA" id="ARBA00001946"/>
    </source>
</evidence>
<comment type="similarity">
    <text evidence="2 4">Belongs to the Nudix hydrolase family.</text>
</comment>
<dbReference type="PROSITE" id="PS00893">
    <property type="entry name" value="NUDIX_BOX"/>
    <property type="match status" value="1"/>
</dbReference>
<sequence>MVPLVYAVVRDAAARLLLVRRVDTGDWELPGGRVDPGESAVTALVREVAEESGLVVDVQGVSGLYSDPGHVVEQAGVVRQPFAVCFHATAQPGAPRPDGCETSEAQWWDVADVGGLPMHPAVRRRVRDAIGRPDRMHLG</sequence>
<dbReference type="PRINTS" id="PR00502">
    <property type="entry name" value="NUDIXFAMILY"/>
</dbReference>
<feature type="domain" description="Nudix hydrolase" evidence="5">
    <location>
        <begin position="1"/>
        <end position="131"/>
    </location>
</feature>
<dbReference type="GO" id="GO:0016787">
    <property type="term" value="F:hydrolase activity"/>
    <property type="evidence" value="ECO:0007669"/>
    <property type="project" value="UniProtKB-KW"/>
</dbReference>
<evidence type="ECO:0000259" key="5">
    <source>
        <dbReference type="PROSITE" id="PS51462"/>
    </source>
</evidence>
<dbReference type="KEGG" id="pbro:HOP40_27090"/>
<accession>A0A6M6JV86</accession>
<dbReference type="InterPro" id="IPR020476">
    <property type="entry name" value="Nudix_hydrolase"/>
</dbReference>
<evidence type="ECO:0000256" key="3">
    <source>
        <dbReference type="ARBA" id="ARBA00022801"/>
    </source>
</evidence>
<evidence type="ECO:0000256" key="4">
    <source>
        <dbReference type="RuleBase" id="RU003476"/>
    </source>
</evidence>
<dbReference type="Proteomes" id="UP000505377">
    <property type="component" value="Chromosome"/>
</dbReference>
<dbReference type="Gene3D" id="3.90.79.10">
    <property type="entry name" value="Nucleoside Triphosphate Pyrophosphohydrolase"/>
    <property type="match status" value="1"/>
</dbReference>
<dbReference type="InterPro" id="IPR020084">
    <property type="entry name" value="NUDIX_hydrolase_CS"/>
</dbReference>
<dbReference type="SUPFAM" id="SSF55811">
    <property type="entry name" value="Nudix"/>
    <property type="match status" value="1"/>
</dbReference>
<dbReference type="Pfam" id="PF00293">
    <property type="entry name" value="NUDIX"/>
    <property type="match status" value="1"/>
</dbReference>
<dbReference type="PROSITE" id="PS51462">
    <property type="entry name" value="NUDIX"/>
    <property type="match status" value="1"/>
</dbReference>
<reference evidence="6 7" key="1">
    <citation type="submission" date="2020-05" db="EMBL/GenBank/DDBJ databases">
        <authorList>
            <person name="Mo P."/>
        </authorList>
    </citation>
    <scope>NUCLEOTIDE SEQUENCE [LARGE SCALE GENOMIC DNA]</scope>
    <source>
        <strain evidence="6 7">Gen01</strain>
    </source>
</reference>
<keyword evidence="3 4" id="KW-0378">Hydrolase</keyword>
<evidence type="ECO:0000256" key="2">
    <source>
        <dbReference type="ARBA" id="ARBA00005582"/>
    </source>
</evidence>
<evidence type="ECO:0000313" key="6">
    <source>
        <dbReference type="EMBL" id="QJY50947.1"/>
    </source>
</evidence>
<dbReference type="PANTHER" id="PTHR43046:SF16">
    <property type="entry name" value="ADP-RIBOSE PYROPHOSPHATASE YJHB-RELATED"/>
    <property type="match status" value="1"/>
</dbReference>
<dbReference type="PANTHER" id="PTHR43046">
    <property type="entry name" value="GDP-MANNOSE MANNOSYL HYDROLASE"/>
    <property type="match status" value="1"/>
</dbReference>
<protein>
    <submittedName>
        <fullName evidence="6">NUDIX domain-containing protein</fullName>
    </submittedName>
</protein>
<dbReference type="InterPro" id="IPR015797">
    <property type="entry name" value="NUDIX_hydrolase-like_dom_sf"/>
</dbReference>